<dbReference type="RefSeq" id="WP_264069517.1">
    <property type="nucleotide sequence ID" value="NZ_JACKTY010000033.1"/>
</dbReference>
<organism evidence="1 2">
    <name type="scientific">Mycolicibacterium komossense</name>
    <dbReference type="NCBI Taxonomy" id="1779"/>
    <lineage>
        <taxon>Bacteria</taxon>
        <taxon>Bacillati</taxon>
        <taxon>Actinomycetota</taxon>
        <taxon>Actinomycetes</taxon>
        <taxon>Mycobacteriales</taxon>
        <taxon>Mycobacteriaceae</taxon>
        <taxon>Mycolicibacterium</taxon>
    </lineage>
</organism>
<sequence length="106" mass="11227">MEHSELDDSEAIAAVVCAVPGVEGLHAGMFGEVATYLPGRRVPGVRLGQDWVQVHVHVHVSLLHDAPVRATAVAIQHAVIALFDLPVEVTIEDIVPPTTEVSTHAG</sequence>
<dbReference type="Proteomes" id="UP001526201">
    <property type="component" value="Unassembled WGS sequence"/>
</dbReference>
<dbReference type="EMBL" id="JACKTY010000033">
    <property type="protein sequence ID" value="MCV7228383.1"/>
    <property type="molecule type" value="Genomic_DNA"/>
</dbReference>
<name>A0ABT3CFX4_9MYCO</name>
<protein>
    <submittedName>
        <fullName evidence="1">Asp23/Gls24 family envelope stress response protein</fullName>
    </submittedName>
</protein>
<proteinExistence type="predicted"/>
<gene>
    <name evidence="1" type="ORF">H7J73_20425</name>
</gene>
<evidence type="ECO:0000313" key="2">
    <source>
        <dbReference type="Proteomes" id="UP001526201"/>
    </source>
</evidence>
<keyword evidence="2" id="KW-1185">Reference proteome</keyword>
<reference evidence="1 2" key="1">
    <citation type="journal article" date="2022" name="BMC Genomics">
        <title>Comparative genome analysis of mycobacteria focusing on tRNA and non-coding RNA.</title>
        <authorList>
            <person name="Behra P.R.K."/>
            <person name="Pettersson B.M.F."/>
            <person name="Ramesh M."/>
            <person name="Das S."/>
            <person name="Dasgupta S."/>
            <person name="Kirsebom L.A."/>
        </authorList>
    </citation>
    <scope>NUCLEOTIDE SEQUENCE [LARGE SCALE GENOMIC DNA]</scope>
    <source>
        <strain evidence="1 2">DSM 44078</strain>
    </source>
</reference>
<evidence type="ECO:0000313" key="1">
    <source>
        <dbReference type="EMBL" id="MCV7228383.1"/>
    </source>
</evidence>
<comment type="caution">
    <text evidence="1">The sequence shown here is derived from an EMBL/GenBank/DDBJ whole genome shotgun (WGS) entry which is preliminary data.</text>
</comment>
<accession>A0ABT3CFX4</accession>